<sequence>MSVRFEFLPPSPALAHLIRQHQIIRLSFAASDCVPLKPYWPRPSSSLAFYSRDPEWIRHLGATQSRRKPRAVLIGQPTRTTLREGGRDFSVYQIEFQPGALYALTGLALSELTDGDIDAEAVFPPDFASLIREVEDTEDSGRRISASEAWLQRHDQRRQRPMAAADAIAVRLLQHPSMEIDRLARRHDIGARQLRRAFHERIGVSPKLFARIARFDTLVRLSNRHPAHDWLSLAIEAGYYDYHHLRRDFREFCDMAPNDFRTVEAASPERKFGFRED</sequence>
<proteinExistence type="predicted"/>
<keyword evidence="3" id="KW-0804">Transcription</keyword>
<dbReference type="eggNOG" id="COG2207">
    <property type="taxonomic scope" value="Bacteria"/>
</dbReference>
<dbReference type="InterPro" id="IPR050204">
    <property type="entry name" value="AraC_XylS_family_regulators"/>
</dbReference>
<reference evidence="6" key="1">
    <citation type="submission" date="2011-03" db="EMBL/GenBank/DDBJ databases">
        <title>Draft genome sequence of Brevundimonas diminuta.</title>
        <authorList>
            <person name="Brown P.J.B."/>
            <person name="Buechlein A."/>
            <person name="Hemmerich C."/>
            <person name="Brun Y.V."/>
        </authorList>
    </citation>
    <scope>NUCLEOTIDE SEQUENCE [LARGE SCALE GENOMIC DNA]</scope>
    <source>
        <strain evidence="6">C19</strain>
    </source>
</reference>
<dbReference type="Pfam" id="PF12833">
    <property type="entry name" value="HTH_18"/>
    <property type="match status" value="1"/>
</dbReference>
<feature type="domain" description="HTH araC/xylS-type" evidence="4">
    <location>
        <begin position="162"/>
        <end position="263"/>
    </location>
</feature>
<protein>
    <submittedName>
        <fullName evidence="5">Bacterial regulatory helix-turn-helix protein, AraC family protein</fullName>
    </submittedName>
</protein>
<name>F4QMQ2_9CAUL</name>
<dbReference type="GO" id="GO:0043565">
    <property type="term" value="F:sequence-specific DNA binding"/>
    <property type="evidence" value="ECO:0007669"/>
    <property type="project" value="InterPro"/>
</dbReference>
<dbReference type="OrthoDB" id="2559672at2"/>
<dbReference type="Gene3D" id="1.10.10.60">
    <property type="entry name" value="Homeodomain-like"/>
    <property type="match status" value="1"/>
</dbReference>
<dbReference type="PANTHER" id="PTHR46796:SF15">
    <property type="entry name" value="BLL1074 PROTEIN"/>
    <property type="match status" value="1"/>
</dbReference>
<dbReference type="RefSeq" id="WP_006273695.1">
    <property type="nucleotide sequence ID" value="NZ_GL883078.1"/>
</dbReference>
<dbReference type="EMBL" id="GL883078">
    <property type="protein sequence ID" value="EGF91493.1"/>
    <property type="molecule type" value="Genomic_DNA"/>
</dbReference>
<dbReference type="InterPro" id="IPR018060">
    <property type="entry name" value="HTH_AraC"/>
</dbReference>
<dbReference type="SMART" id="SM00342">
    <property type="entry name" value="HTH_ARAC"/>
    <property type="match status" value="1"/>
</dbReference>
<dbReference type="PROSITE" id="PS01124">
    <property type="entry name" value="HTH_ARAC_FAMILY_2"/>
    <property type="match status" value="1"/>
</dbReference>
<evidence type="ECO:0000259" key="4">
    <source>
        <dbReference type="PROSITE" id="PS01124"/>
    </source>
</evidence>
<dbReference type="GO" id="GO:0003700">
    <property type="term" value="F:DNA-binding transcription factor activity"/>
    <property type="evidence" value="ECO:0007669"/>
    <property type="project" value="InterPro"/>
</dbReference>
<gene>
    <name evidence="5" type="ORF">ABI_29100</name>
</gene>
<evidence type="ECO:0000256" key="3">
    <source>
        <dbReference type="ARBA" id="ARBA00023163"/>
    </source>
</evidence>
<keyword evidence="2" id="KW-0238">DNA-binding</keyword>
<evidence type="ECO:0000256" key="1">
    <source>
        <dbReference type="ARBA" id="ARBA00023015"/>
    </source>
</evidence>
<dbReference type="Proteomes" id="UP000006512">
    <property type="component" value="Unassembled WGS sequence"/>
</dbReference>
<dbReference type="STRING" id="715226.ABI_29100"/>
<dbReference type="HOGENOM" id="CLU_066193_1_1_5"/>
<evidence type="ECO:0000256" key="2">
    <source>
        <dbReference type="ARBA" id="ARBA00023125"/>
    </source>
</evidence>
<evidence type="ECO:0000313" key="6">
    <source>
        <dbReference type="Proteomes" id="UP000006512"/>
    </source>
</evidence>
<dbReference type="PANTHER" id="PTHR46796">
    <property type="entry name" value="HTH-TYPE TRANSCRIPTIONAL ACTIVATOR RHAS-RELATED"/>
    <property type="match status" value="1"/>
</dbReference>
<dbReference type="AlphaFoldDB" id="F4QMQ2"/>
<keyword evidence="1" id="KW-0805">Transcription regulation</keyword>
<organism evidence="5 6">
    <name type="scientific">Asticcacaulis biprosthecium C19</name>
    <dbReference type="NCBI Taxonomy" id="715226"/>
    <lineage>
        <taxon>Bacteria</taxon>
        <taxon>Pseudomonadati</taxon>
        <taxon>Pseudomonadota</taxon>
        <taxon>Alphaproteobacteria</taxon>
        <taxon>Caulobacterales</taxon>
        <taxon>Caulobacteraceae</taxon>
        <taxon>Asticcacaulis</taxon>
    </lineage>
</organism>
<evidence type="ECO:0000313" key="5">
    <source>
        <dbReference type="EMBL" id="EGF91493.1"/>
    </source>
</evidence>
<dbReference type="InterPro" id="IPR046532">
    <property type="entry name" value="DUF6597"/>
</dbReference>
<keyword evidence="6" id="KW-1185">Reference proteome</keyword>
<accession>F4QMQ2</accession>
<dbReference type="Pfam" id="PF20240">
    <property type="entry name" value="DUF6597"/>
    <property type="match status" value="1"/>
</dbReference>